<name>A0ABR3G809_9PEZI</name>
<reference evidence="2 3" key="1">
    <citation type="submission" date="2024-02" db="EMBL/GenBank/DDBJ databases">
        <title>Discinaceae phylogenomics.</title>
        <authorList>
            <person name="Dirks A.C."/>
            <person name="James T.Y."/>
        </authorList>
    </citation>
    <scope>NUCLEOTIDE SEQUENCE [LARGE SCALE GENOMIC DNA]</scope>
    <source>
        <strain evidence="2 3">ACD0624</strain>
    </source>
</reference>
<evidence type="ECO:0000313" key="3">
    <source>
        <dbReference type="Proteomes" id="UP001447188"/>
    </source>
</evidence>
<protein>
    <submittedName>
        <fullName evidence="2">Uncharacterized protein</fullName>
    </submittedName>
</protein>
<evidence type="ECO:0000313" key="2">
    <source>
        <dbReference type="EMBL" id="KAL0631915.1"/>
    </source>
</evidence>
<evidence type="ECO:0000256" key="1">
    <source>
        <dbReference type="SAM" id="MobiDB-lite"/>
    </source>
</evidence>
<sequence>MDLSAASTAAESFEKHDLEFRTITTLLNILGSSGRITLHTFEVPQRHRCYLKLLVALSSLLVRENEIVAVMAKRNASSTTFVLSSNSNETNTNRLDIRNDESTVYSAASDSAMSDCSHDNLNTQNPRFGSPAGPVQFLFESQVTNAGTDVFDADDGMDKSFESHVQAFANLLDNALADPNDDEALFTLDMYSFFQSAPKIHRRFKNSPRLKDLAIARPQFTNRAMVPSADGRFNIGGLLRSNPNGARMHAALYTFILREEIKQLGDLRASNGKPAPLVLPESLINHAFNNLEVMRFFAWESTFFAAYIDAALPPLIPSGTSTALAETPSYDPELGLRKENAQDGLSPDREGEDVGLDISTEFETGEAPTSSTAPAPVIHPCIQELRLITSNFEHLISLHRRAPKSRFRFQLIQYPPAGQSLKPWRELIHAGLPVVQRFSCASRFKNR</sequence>
<gene>
    <name evidence="2" type="ORF">Q9L58_009200</name>
</gene>
<keyword evidence="3" id="KW-1185">Reference proteome</keyword>
<accession>A0ABR3G809</accession>
<feature type="region of interest" description="Disordered" evidence="1">
    <location>
        <begin position="323"/>
        <end position="353"/>
    </location>
</feature>
<dbReference type="Proteomes" id="UP001447188">
    <property type="component" value="Unassembled WGS sequence"/>
</dbReference>
<dbReference type="EMBL" id="JBBBZM010000200">
    <property type="protein sequence ID" value="KAL0631915.1"/>
    <property type="molecule type" value="Genomic_DNA"/>
</dbReference>
<comment type="caution">
    <text evidence="2">The sequence shown here is derived from an EMBL/GenBank/DDBJ whole genome shotgun (WGS) entry which is preliminary data.</text>
</comment>
<proteinExistence type="predicted"/>
<organism evidence="2 3">
    <name type="scientific">Discina gigas</name>
    <dbReference type="NCBI Taxonomy" id="1032678"/>
    <lineage>
        <taxon>Eukaryota</taxon>
        <taxon>Fungi</taxon>
        <taxon>Dikarya</taxon>
        <taxon>Ascomycota</taxon>
        <taxon>Pezizomycotina</taxon>
        <taxon>Pezizomycetes</taxon>
        <taxon>Pezizales</taxon>
        <taxon>Discinaceae</taxon>
        <taxon>Discina</taxon>
    </lineage>
</organism>
<feature type="compositionally biased region" description="Basic and acidic residues" evidence="1">
    <location>
        <begin position="334"/>
        <end position="349"/>
    </location>
</feature>